<dbReference type="Proteomes" id="UP001165065">
    <property type="component" value="Unassembled WGS sequence"/>
</dbReference>
<evidence type="ECO:0000256" key="7">
    <source>
        <dbReference type="SAM" id="MobiDB-lite"/>
    </source>
</evidence>
<feature type="region of interest" description="Disordered" evidence="7">
    <location>
        <begin position="827"/>
        <end position="862"/>
    </location>
</feature>
<dbReference type="SUPFAM" id="SSF69322">
    <property type="entry name" value="Tricorn protease domain 2"/>
    <property type="match status" value="1"/>
</dbReference>
<evidence type="ECO:0000256" key="1">
    <source>
        <dbReference type="ARBA" id="ARBA00001961"/>
    </source>
</evidence>
<accession>A0A9W7L3C4</accession>
<sequence>MKVYRHTLEGNAYDISKLSQLNLDRKTPPLHKFVIFTPTGEKVYTEDRSSKPPDFQPGLYLIFEGGVFMWPGVRKGFVRQHPNLPLTIRTLSVMPLVLEVEEDFINPSEISLIKTLSEPQMKSSGVSLMDKDKGKAATEWRTSSTYFLPTRKHDLLQAVDERVSDLTFIPLNHSELIQVLRYGPTQKYDGHHDYFDPALYKGDPATIRLIGKHGERNRVATVFFYLSDVESGGETIFFREGGRRQPHDLSDCSDENGLKVTPRAGKVIIFYSLGFGGDLDKFSLHGGCPVGSGVKWSGNKWLWNTPDRHVFHATYNTDERLVLVSSSTPGCSSPASLYSLPDPNEYLGGIEDDRVADPIFLGTIPLNSTCSAFHTPPSPSSSPPSPSSSSLLLGYSTPDGPKIAITKLHVSSSHLLGIANDTDVSPFKISLIATKRLGVERDDFVTCIAPQPYSSTMTTVATLSNSCRLFVIKDDAEKGPVHASLKTCNEDKDEVSCVAFSDTGGHLVSCTKRGSMTVYKCGDGNKFTELEVERIPTNSSRSAQYKVNLDSILRFKNSSPATAFSFLTSSSTSLLLSSTHLDGSMKVWEPVKCPSVVDDFYFKGSPNYPLLKKSPISTHKKPSYTYPKTTTMRLNKVVFTKTLPNPWASFASTSSPPSCAVSSSDILVVVGETKVAVLGMKSDLSHVSDQVAETKKKVQTSSPLSAKRACGKYELPTLLDAISCDTVDISGLSPYEVIKAGDIDVVDGELRLRIVTSLGNFLVTRLSVKDVIPKLRLGVGEEEEEEEEKMEEETKEEDGEEEEEEEAEALASSSASSCEELLFISRKSPPTAPLSPANPPSVTSSLTSNGSQPHLEQPSFLDNNESTILVNDITSASDPEVTLNISATPAAPTPGTEESERIASLEERNTKLEVQLNNMRKEMINMQGLMGEMLKMMRSSSSGR</sequence>
<dbReference type="GO" id="GO:0004656">
    <property type="term" value="F:procollagen-proline 4-dioxygenase activity"/>
    <property type="evidence" value="ECO:0007669"/>
    <property type="project" value="TreeGrafter"/>
</dbReference>
<dbReference type="SMART" id="SM00320">
    <property type="entry name" value="WD40"/>
    <property type="match status" value="2"/>
</dbReference>
<dbReference type="InterPro" id="IPR015943">
    <property type="entry name" value="WD40/YVTN_repeat-like_dom_sf"/>
</dbReference>
<dbReference type="Pfam" id="PF13640">
    <property type="entry name" value="2OG-FeII_Oxy_3"/>
    <property type="match status" value="1"/>
</dbReference>
<feature type="compositionally biased region" description="Pro residues" evidence="7">
    <location>
        <begin position="830"/>
        <end position="839"/>
    </location>
</feature>
<feature type="region of interest" description="Disordered" evidence="7">
    <location>
        <begin position="372"/>
        <end position="393"/>
    </location>
</feature>
<feature type="coiled-coil region" evidence="6">
    <location>
        <begin position="902"/>
        <end position="929"/>
    </location>
</feature>
<dbReference type="GO" id="GO:0031418">
    <property type="term" value="F:L-ascorbic acid binding"/>
    <property type="evidence" value="ECO:0007669"/>
    <property type="project" value="InterPro"/>
</dbReference>
<feature type="domain" description="Fe2OG dioxygenase" evidence="8">
    <location>
        <begin position="173"/>
        <end position="306"/>
    </location>
</feature>
<reference evidence="10" key="1">
    <citation type="journal article" date="2023" name="Commun. Biol.">
        <title>Genome analysis of Parmales, the sister group of diatoms, reveals the evolutionary specialization of diatoms from phago-mixotrophs to photoautotrophs.</title>
        <authorList>
            <person name="Ban H."/>
            <person name="Sato S."/>
            <person name="Yoshikawa S."/>
            <person name="Yamada K."/>
            <person name="Nakamura Y."/>
            <person name="Ichinomiya M."/>
            <person name="Sato N."/>
            <person name="Blanc-Mathieu R."/>
            <person name="Endo H."/>
            <person name="Kuwata A."/>
            <person name="Ogata H."/>
        </authorList>
    </citation>
    <scope>NUCLEOTIDE SEQUENCE [LARGE SCALE GENOMIC DNA]</scope>
</reference>
<keyword evidence="3" id="KW-0223">Dioxygenase</keyword>
<organism evidence="9 10">
    <name type="scientific">Triparma columacea</name>
    <dbReference type="NCBI Taxonomy" id="722753"/>
    <lineage>
        <taxon>Eukaryota</taxon>
        <taxon>Sar</taxon>
        <taxon>Stramenopiles</taxon>
        <taxon>Ochrophyta</taxon>
        <taxon>Bolidophyceae</taxon>
        <taxon>Parmales</taxon>
        <taxon>Triparmaceae</taxon>
        <taxon>Triparma</taxon>
    </lineage>
</organism>
<protein>
    <recommendedName>
        <fullName evidence="8">Fe2OG dioxygenase domain-containing protein</fullName>
    </recommendedName>
</protein>
<evidence type="ECO:0000313" key="9">
    <source>
        <dbReference type="EMBL" id="GMI25372.1"/>
    </source>
</evidence>
<dbReference type="PANTHER" id="PTHR10869">
    <property type="entry name" value="PROLYL 4-HYDROXYLASE ALPHA SUBUNIT"/>
    <property type="match status" value="1"/>
</dbReference>
<dbReference type="InterPro" id="IPR001680">
    <property type="entry name" value="WD40_rpt"/>
</dbReference>
<keyword evidence="6" id="KW-0175">Coiled coil</keyword>
<dbReference type="AlphaFoldDB" id="A0A9W7L3C4"/>
<evidence type="ECO:0000256" key="6">
    <source>
        <dbReference type="SAM" id="Coils"/>
    </source>
</evidence>
<dbReference type="GO" id="GO:0005783">
    <property type="term" value="C:endoplasmic reticulum"/>
    <property type="evidence" value="ECO:0007669"/>
    <property type="project" value="TreeGrafter"/>
</dbReference>
<dbReference type="EMBL" id="BRYA01000607">
    <property type="protein sequence ID" value="GMI25372.1"/>
    <property type="molecule type" value="Genomic_DNA"/>
</dbReference>
<comment type="cofactor">
    <cofactor evidence="1">
        <name>L-ascorbate</name>
        <dbReference type="ChEBI" id="CHEBI:38290"/>
    </cofactor>
</comment>
<dbReference type="InterPro" id="IPR044862">
    <property type="entry name" value="Pro_4_hyd_alph_FE2OG_OXY"/>
</dbReference>
<proteinExistence type="predicted"/>
<keyword evidence="2" id="KW-0479">Metal-binding</keyword>
<feature type="region of interest" description="Disordered" evidence="7">
    <location>
        <begin position="779"/>
        <end position="814"/>
    </location>
</feature>
<feature type="compositionally biased region" description="Acidic residues" evidence="7">
    <location>
        <begin position="780"/>
        <end position="808"/>
    </location>
</feature>
<dbReference type="Gene3D" id="2.60.120.620">
    <property type="entry name" value="q2cbj1_9rhob like domain"/>
    <property type="match status" value="1"/>
</dbReference>
<gene>
    <name evidence="9" type="ORF">TrCOL_g1387</name>
</gene>
<evidence type="ECO:0000256" key="2">
    <source>
        <dbReference type="ARBA" id="ARBA00022723"/>
    </source>
</evidence>
<keyword evidence="5" id="KW-0408">Iron</keyword>
<name>A0A9W7L3C4_9STRA</name>
<dbReference type="SUPFAM" id="SSF50978">
    <property type="entry name" value="WD40 repeat-like"/>
    <property type="match status" value="1"/>
</dbReference>
<dbReference type="InterPro" id="IPR006620">
    <property type="entry name" value="Pro_4_hyd_alph"/>
</dbReference>
<feature type="compositionally biased region" description="Pro residues" evidence="7">
    <location>
        <begin position="376"/>
        <end position="386"/>
    </location>
</feature>
<evidence type="ECO:0000256" key="4">
    <source>
        <dbReference type="ARBA" id="ARBA00023002"/>
    </source>
</evidence>
<dbReference type="GO" id="GO:0005506">
    <property type="term" value="F:iron ion binding"/>
    <property type="evidence" value="ECO:0007669"/>
    <property type="project" value="InterPro"/>
</dbReference>
<dbReference type="SMART" id="SM00702">
    <property type="entry name" value="P4Hc"/>
    <property type="match status" value="1"/>
</dbReference>
<feature type="compositionally biased region" description="Polar residues" evidence="7">
    <location>
        <begin position="842"/>
        <end position="862"/>
    </location>
</feature>
<dbReference type="InterPro" id="IPR045054">
    <property type="entry name" value="P4HA-like"/>
</dbReference>
<evidence type="ECO:0000313" key="10">
    <source>
        <dbReference type="Proteomes" id="UP001165065"/>
    </source>
</evidence>
<dbReference type="InterPro" id="IPR005123">
    <property type="entry name" value="Oxoglu/Fe-dep_dioxygenase_dom"/>
</dbReference>
<evidence type="ECO:0000256" key="5">
    <source>
        <dbReference type="ARBA" id="ARBA00023004"/>
    </source>
</evidence>
<dbReference type="PROSITE" id="PS51471">
    <property type="entry name" value="FE2OG_OXY"/>
    <property type="match status" value="1"/>
</dbReference>
<dbReference type="OrthoDB" id="420380at2759"/>
<dbReference type="Gene3D" id="2.130.10.10">
    <property type="entry name" value="YVTN repeat-like/Quinoprotein amine dehydrogenase"/>
    <property type="match status" value="1"/>
</dbReference>
<comment type="caution">
    <text evidence="9">The sequence shown here is derived from an EMBL/GenBank/DDBJ whole genome shotgun (WGS) entry which is preliminary data.</text>
</comment>
<evidence type="ECO:0000259" key="8">
    <source>
        <dbReference type="PROSITE" id="PS51471"/>
    </source>
</evidence>
<dbReference type="InterPro" id="IPR036322">
    <property type="entry name" value="WD40_repeat_dom_sf"/>
</dbReference>
<dbReference type="PANTHER" id="PTHR10869:SF246">
    <property type="entry name" value="TRANSMEMBRANE PROLYL 4-HYDROXYLASE"/>
    <property type="match status" value="1"/>
</dbReference>
<keyword evidence="4" id="KW-0560">Oxidoreductase</keyword>
<keyword evidence="10" id="KW-1185">Reference proteome</keyword>
<evidence type="ECO:0000256" key="3">
    <source>
        <dbReference type="ARBA" id="ARBA00022964"/>
    </source>
</evidence>